<keyword evidence="4" id="KW-1185">Reference proteome</keyword>
<evidence type="ECO:0000313" key="3">
    <source>
        <dbReference type="EMBL" id="WVZ63123.1"/>
    </source>
</evidence>
<accession>A0AAQ3SYD4</accession>
<dbReference type="Pfam" id="PF07727">
    <property type="entry name" value="RVT_2"/>
    <property type="match status" value="1"/>
</dbReference>
<dbReference type="InterPro" id="IPR013103">
    <property type="entry name" value="RVT_2"/>
</dbReference>
<name>A0AAQ3SYD4_PASNO</name>
<feature type="region of interest" description="Disordered" evidence="1">
    <location>
        <begin position="99"/>
        <end position="121"/>
    </location>
</feature>
<dbReference type="AlphaFoldDB" id="A0AAQ3SYD4"/>
<dbReference type="Proteomes" id="UP001341281">
    <property type="component" value="Chromosome 03"/>
</dbReference>
<gene>
    <name evidence="3" type="ORF">U9M48_012782</name>
</gene>
<feature type="domain" description="Reverse transcriptase Ty1/copia-type" evidence="2">
    <location>
        <begin position="197"/>
        <end position="320"/>
    </location>
</feature>
<feature type="compositionally biased region" description="Low complexity" evidence="1">
    <location>
        <begin position="106"/>
        <end position="115"/>
    </location>
</feature>
<sequence>MKRGKDASPPCNTCVFGCLAFTKELRQVSKLGRSECPGRVHRLRGRVQGLPHPGSGHTARDVVFDEKRGWDWTRSDGGLQAGEFRVEYVEGDLPRAAFPTPPPTEPAGAKEAPTPVTTGDATAQDGCLEVSPPAAAVPPSAEFVTPIAKDEERLDAAHGDSPVRYRTYVNLLSDSAATPGLAQRELEEEPPQYGGAELAELPQGHRAITLKWVYNLNCNEAGNIVKHKARRVARGFIQQAGVDYDEVFTPIARMESMRLLLLALAAQEGWSVHHMYVKPAFLNGNLKEEVYVRQPQGFVVAGNEGHVLRLSKALYGLKQALADRCCSWASTWMIQSSLDRSLLDRSLLLWRSSRQR</sequence>
<organism evidence="3 4">
    <name type="scientific">Paspalum notatum var. saurae</name>
    <dbReference type="NCBI Taxonomy" id="547442"/>
    <lineage>
        <taxon>Eukaryota</taxon>
        <taxon>Viridiplantae</taxon>
        <taxon>Streptophyta</taxon>
        <taxon>Embryophyta</taxon>
        <taxon>Tracheophyta</taxon>
        <taxon>Spermatophyta</taxon>
        <taxon>Magnoliopsida</taxon>
        <taxon>Liliopsida</taxon>
        <taxon>Poales</taxon>
        <taxon>Poaceae</taxon>
        <taxon>PACMAD clade</taxon>
        <taxon>Panicoideae</taxon>
        <taxon>Andropogonodae</taxon>
        <taxon>Paspaleae</taxon>
        <taxon>Paspalinae</taxon>
        <taxon>Paspalum</taxon>
    </lineage>
</organism>
<reference evidence="3 4" key="1">
    <citation type="submission" date="2024-02" db="EMBL/GenBank/DDBJ databases">
        <title>High-quality chromosome-scale genome assembly of Pensacola bahiagrass (Paspalum notatum Flugge var. saurae).</title>
        <authorList>
            <person name="Vega J.M."/>
            <person name="Podio M."/>
            <person name="Orjuela J."/>
            <person name="Siena L.A."/>
            <person name="Pessino S.C."/>
            <person name="Combes M.C."/>
            <person name="Mariac C."/>
            <person name="Albertini E."/>
            <person name="Pupilli F."/>
            <person name="Ortiz J.P.A."/>
            <person name="Leblanc O."/>
        </authorList>
    </citation>
    <scope>NUCLEOTIDE SEQUENCE [LARGE SCALE GENOMIC DNA]</scope>
    <source>
        <strain evidence="3">R1</strain>
        <tissue evidence="3">Leaf</tissue>
    </source>
</reference>
<evidence type="ECO:0000256" key="1">
    <source>
        <dbReference type="SAM" id="MobiDB-lite"/>
    </source>
</evidence>
<evidence type="ECO:0000259" key="2">
    <source>
        <dbReference type="Pfam" id="PF07727"/>
    </source>
</evidence>
<protein>
    <recommendedName>
        <fullName evidence="2">Reverse transcriptase Ty1/copia-type domain-containing protein</fullName>
    </recommendedName>
</protein>
<dbReference type="EMBL" id="CP144747">
    <property type="protein sequence ID" value="WVZ63123.1"/>
    <property type="molecule type" value="Genomic_DNA"/>
</dbReference>
<proteinExistence type="predicted"/>
<evidence type="ECO:0000313" key="4">
    <source>
        <dbReference type="Proteomes" id="UP001341281"/>
    </source>
</evidence>